<dbReference type="Pfam" id="PF02293">
    <property type="entry name" value="AmiS_UreI"/>
    <property type="match status" value="1"/>
</dbReference>
<keyword evidence="7 8" id="KW-0472">Membrane</keyword>
<comment type="similarity">
    <text evidence="2">Belongs to the AmiS/UreI family.</text>
</comment>
<evidence type="ECO:0000313" key="9">
    <source>
        <dbReference type="EMBL" id="SUF08994.1"/>
    </source>
</evidence>
<proteinExistence type="inferred from homology"/>
<dbReference type="RefSeq" id="WP_064063654.1">
    <property type="nucleotide sequence ID" value="NZ_LPZN01000017.1"/>
</dbReference>
<evidence type="ECO:0000256" key="2">
    <source>
        <dbReference type="ARBA" id="ARBA00010068"/>
    </source>
</evidence>
<name>A0A379PM55_9NOCA</name>
<evidence type="ECO:0000313" key="10">
    <source>
        <dbReference type="Proteomes" id="UP000254569"/>
    </source>
</evidence>
<organism evidence="9 10">
    <name type="scientific">Rhodococcus gordoniae</name>
    <dbReference type="NCBI Taxonomy" id="223392"/>
    <lineage>
        <taxon>Bacteria</taxon>
        <taxon>Bacillati</taxon>
        <taxon>Actinomycetota</taxon>
        <taxon>Actinomycetes</taxon>
        <taxon>Mycobacteriales</taxon>
        <taxon>Nocardiaceae</taxon>
        <taxon>Rhodococcus</taxon>
    </lineage>
</organism>
<dbReference type="OrthoDB" id="4462579at2"/>
<dbReference type="InterPro" id="IPR003211">
    <property type="entry name" value="AmiSUreI_transpt"/>
</dbReference>
<evidence type="ECO:0000256" key="1">
    <source>
        <dbReference type="ARBA" id="ARBA00004651"/>
    </source>
</evidence>
<keyword evidence="6 8" id="KW-1133">Transmembrane helix</keyword>
<sequence length="216" mass="22554">MVPVALLFVGAVLLANGLVFLDRVTPRSAVAINLLTGALLVGTALVLLLPSDSASPDGLASAVAAGGFALFGFTYLTVAINSLSNAPGAGLGWYCGWAGTVALFLSMVHFVQLGDARLAWLWLAWAVLFAAFFLALTTPAAEWAGKATGMLTVMQSLSTASIPAALMLTGKWDDTPVLAVAVTQIVVVIVYVLHVADARRRYRSTTTRDRASVTTT</sequence>
<feature type="transmembrane region" description="Helical" evidence="8">
    <location>
        <begin position="177"/>
        <end position="196"/>
    </location>
</feature>
<dbReference type="GO" id="GO:0005886">
    <property type="term" value="C:plasma membrane"/>
    <property type="evidence" value="ECO:0007669"/>
    <property type="project" value="UniProtKB-SubCell"/>
</dbReference>
<keyword evidence="4" id="KW-1003">Cell membrane</keyword>
<evidence type="ECO:0000256" key="4">
    <source>
        <dbReference type="ARBA" id="ARBA00022475"/>
    </source>
</evidence>
<accession>A0A379PM55</accession>
<dbReference type="AlphaFoldDB" id="A0A379PM55"/>
<feature type="transmembrane region" description="Helical" evidence="8">
    <location>
        <begin position="118"/>
        <end position="136"/>
    </location>
</feature>
<protein>
    <submittedName>
        <fullName evidence="9">Amidase substrates transport protein</fullName>
    </submittedName>
</protein>
<feature type="transmembrane region" description="Helical" evidence="8">
    <location>
        <begin position="31"/>
        <end position="49"/>
    </location>
</feature>
<evidence type="ECO:0000256" key="6">
    <source>
        <dbReference type="ARBA" id="ARBA00022989"/>
    </source>
</evidence>
<feature type="transmembrane region" description="Helical" evidence="8">
    <location>
        <begin position="58"/>
        <end position="79"/>
    </location>
</feature>
<dbReference type="EMBL" id="UGVI01000002">
    <property type="protein sequence ID" value="SUF08994.1"/>
    <property type="molecule type" value="Genomic_DNA"/>
</dbReference>
<dbReference type="Gene3D" id="1.25.40.600">
    <property type="match status" value="1"/>
</dbReference>
<evidence type="ECO:0000256" key="3">
    <source>
        <dbReference type="ARBA" id="ARBA00022448"/>
    </source>
</evidence>
<evidence type="ECO:0000256" key="8">
    <source>
        <dbReference type="SAM" id="Phobius"/>
    </source>
</evidence>
<dbReference type="Proteomes" id="UP000254569">
    <property type="component" value="Unassembled WGS sequence"/>
</dbReference>
<comment type="subcellular location">
    <subcellularLocation>
        <location evidence="1">Cell membrane</location>
        <topology evidence="1">Multi-pass membrane protein</topology>
    </subcellularLocation>
</comment>
<keyword evidence="10" id="KW-1185">Reference proteome</keyword>
<gene>
    <name evidence="9" type="primary">ureI</name>
    <name evidence="9" type="ORF">NCTC13296_04191</name>
</gene>
<feature type="transmembrane region" description="Helical" evidence="8">
    <location>
        <begin position="91"/>
        <end position="111"/>
    </location>
</feature>
<evidence type="ECO:0000256" key="7">
    <source>
        <dbReference type="ARBA" id="ARBA00023136"/>
    </source>
</evidence>
<evidence type="ECO:0000256" key="5">
    <source>
        <dbReference type="ARBA" id="ARBA00022692"/>
    </source>
</evidence>
<reference evidence="9 10" key="1">
    <citation type="submission" date="2018-06" db="EMBL/GenBank/DDBJ databases">
        <authorList>
            <consortium name="Pathogen Informatics"/>
            <person name="Doyle S."/>
        </authorList>
    </citation>
    <scope>NUCLEOTIDE SEQUENCE [LARGE SCALE GENOMIC DNA]</scope>
    <source>
        <strain evidence="9 10">NCTC13296</strain>
    </source>
</reference>
<keyword evidence="5 8" id="KW-0812">Transmembrane</keyword>
<keyword evidence="3" id="KW-0813">Transport</keyword>
<dbReference type="InterPro" id="IPR038523">
    <property type="entry name" value="AmiSUreI_transpt_sf"/>
</dbReference>